<sequence length="107" mass="11425">MLPGGKNMQQLMKQAQKMQAEIMKQQEELANTVFSASSGGGMVTVEMNGQFEVVSLKIDPQVVDPEDVEMLEDLITAAVQEVLNKVNEASSSVMSKVTGGINIPGLG</sequence>
<comment type="function">
    <text evidence="2">Binds to DNA and alters its conformation. May be involved in regulation of gene expression, nucleoid organization and DNA protection.</text>
</comment>
<evidence type="ECO:0000313" key="3">
    <source>
        <dbReference type="EMBL" id="CAO80351.1"/>
    </source>
</evidence>
<dbReference type="Proteomes" id="UP000002019">
    <property type="component" value="Chromosome"/>
</dbReference>
<dbReference type="KEGG" id="caci:CLOAM0449"/>
<dbReference type="STRING" id="459349.CLOAM0449"/>
<keyword evidence="2" id="KW-0963">Cytoplasm</keyword>
<dbReference type="OrthoDB" id="9809370at2"/>
<dbReference type="PANTHER" id="PTHR33449:SF1">
    <property type="entry name" value="NUCLEOID-ASSOCIATED PROTEIN YBAB"/>
    <property type="match status" value="1"/>
</dbReference>
<organism evidence="3 4">
    <name type="scientific">Cloacimonas acidaminovorans (strain Evry)</name>
    <dbReference type="NCBI Taxonomy" id="459349"/>
    <lineage>
        <taxon>Bacteria</taxon>
        <taxon>Pseudomonadati</taxon>
        <taxon>Candidatus Cloacimonadota</taxon>
        <taxon>Candidatus Cloacimonadia</taxon>
        <taxon>Candidatus Cloacimonadales</taxon>
        <taxon>Candidatus Cloacimonadaceae</taxon>
        <taxon>Candidatus Cloacimonas</taxon>
    </lineage>
</organism>
<comment type="similarity">
    <text evidence="2">Belongs to the YbaB/EbfC family.</text>
</comment>
<evidence type="ECO:0000256" key="1">
    <source>
        <dbReference type="ARBA" id="ARBA00023125"/>
    </source>
</evidence>
<accession>B0VGB4</accession>
<reference evidence="3 4" key="1">
    <citation type="journal article" date="2008" name="J. Bacteriol.">
        <title>'Candidatus Cloacamonas acidaminovorans': genome sequence reconstruction provides a first glimpse of a new bacterial division.</title>
        <authorList>
            <person name="Pelletier E."/>
            <person name="Kreimeyer A."/>
            <person name="Bocs S."/>
            <person name="Rouy Z."/>
            <person name="Gyapay G."/>
            <person name="Chouari R."/>
            <person name="Riviere D."/>
            <person name="Ganesan A."/>
            <person name="Daegelen P."/>
            <person name="Sghir A."/>
            <person name="Cohen G.N."/>
            <person name="Medigue C."/>
            <person name="Weissenbach J."/>
            <person name="Le Paslier D."/>
        </authorList>
    </citation>
    <scope>NUCLEOTIDE SEQUENCE [LARGE SCALE GENOMIC DNA]</scope>
    <source>
        <strain evidence="4">Evry</strain>
    </source>
</reference>
<dbReference type="InterPro" id="IPR004401">
    <property type="entry name" value="YbaB/EbfC"/>
</dbReference>
<dbReference type="AlphaFoldDB" id="B0VGB4"/>
<dbReference type="SUPFAM" id="SSF82607">
    <property type="entry name" value="YbaB-like"/>
    <property type="match status" value="1"/>
</dbReference>
<dbReference type="Pfam" id="PF02575">
    <property type="entry name" value="YbaB_DNA_bd"/>
    <property type="match status" value="1"/>
</dbReference>
<dbReference type="HOGENOM" id="CLU_140930_1_0_0"/>
<dbReference type="HAMAP" id="MF_00274">
    <property type="entry name" value="DNA_YbaB_EbfC"/>
    <property type="match status" value="1"/>
</dbReference>
<dbReference type="EMBL" id="CU466930">
    <property type="protein sequence ID" value="CAO80351.1"/>
    <property type="molecule type" value="Genomic_DNA"/>
</dbReference>
<dbReference type="RefSeq" id="WP_015424212.1">
    <property type="nucleotide sequence ID" value="NC_020449.1"/>
</dbReference>
<dbReference type="eggNOG" id="COG0718">
    <property type="taxonomic scope" value="Bacteria"/>
</dbReference>
<dbReference type="GO" id="GO:0005829">
    <property type="term" value="C:cytosol"/>
    <property type="evidence" value="ECO:0007669"/>
    <property type="project" value="TreeGrafter"/>
</dbReference>
<dbReference type="NCBIfam" id="TIGR00103">
    <property type="entry name" value="DNA_YbaB_EbfC"/>
    <property type="match status" value="1"/>
</dbReference>
<gene>
    <name evidence="3" type="ordered locus">CLOAM0449</name>
</gene>
<proteinExistence type="inferred from homology"/>
<dbReference type="GO" id="GO:0043590">
    <property type="term" value="C:bacterial nucleoid"/>
    <property type="evidence" value="ECO:0007669"/>
    <property type="project" value="UniProtKB-UniRule"/>
</dbReference>
<comment type="subcellular location">
    <subcellularLocation>
        <location evidence="2">Cytoplasm</location>
        <location evidence="2">Nucleoid</location>
    </subcellularLocation>
</comment>
<dbReference type="GO" id="GO:0003677">
    <property type="term" value="F:DNA binding"/>
    <property type="evidence" value="ECO:0007669"/>
    <property type="project" value="UniProtKB-UniRule"/>
</dbReference>
<keyword evidence="4" id="KW-1185">Reference proteome</keyword>
<name>B0VGB4_CLOAI</name>
<dbReference type="InterPro" id="IPR036894">
    <property type="entry name" value="YbaB-like_sf"/>
</dbReference>
<dbReference type="PIRSF" id="PIRSF004555">
    <property type="entry name" value="UCP004555"/>
    <property type="match status" value="1"/>
</dbReference>
<keyword evidence="1 2" id="KW-0238">DNA-binding</keyword>
<comment type="subunit">
    <text evidence="2">Homodimer.</text>
</comment>
<evidence type="ECO:0000256" key="2">
    <source>
        <dbReference type="HAMAP-Rule" id="MF_00274"/>
    </source>
</evidence>
<dbReference type="Gene3D" id="3.30.1310.10">
    <property type="entry name" value="Nucleoid-associated protein YbaB-like domain"/>
    <property type="match status" value="1"/>
</dbReference>
<evidence type="ECO:0000313" key="4">
    <source>
        <dbReference type="Proteomes" id="UP000002019"/>
    </source>
</evidence>
<dbReference type="PANTHER" id="PTHR33449">
    <property type="entry name" value="NUCLEOID-ASSOCIATED PROTEIN YBAB"/>
    <property type="match status" value="1"/>
</dbReference>
<protein>
    <recommendedName>
        <fullName evidence="2">Nucleoid-associated protein CLOAM0449</fullName>
    </recommendedName>
</protein>